<evidence type="ECO:0000313" key="1">
    <source>
        <dbReference type="EMBL" id="MBT0960741.1"/>
    </source>
</evidence>
<dbReference type="InterPro" id="IPR008912">
    <property type="entry name" value="Uncharacterised_CoxE"/>
</dbReference>
<evidence type="ECO:0000313" key="2">
    <source>
        <dbReference type="Proteomes" id="UP000694660"/>
    </source>
</evidence>
<proteinExistence type="predicted"/>
<comment type="caution">
    <text evidence="1">The sequence shown here is derived from an EMBL/GenBank/DDBJ whole genome shotgun (WGS) entry which is preliminary data.</text>
</comment>
<sequence>MLIPFFLHLRKHKLPVSTKEFLTLLDGLRLRVCGHSIDDFYAFSRTCLIKDESHYDRFDQAFGSYFKGITEIPGLDVDLPEDWLKALSTRHLSAEEKAALEKLGWDSLMEEFRKRLEEQKGRHQGGSKWVGTGGSSPFGNAGYHPEGIRVGGESAGNRTAVKVWEKREFRNLDDSVEIGTRNIKVALRRLRRFAREGAVEELDLDGTISATARNAGWLDLHMRPERHNAVKVLMFFDIGGSMDDHIKVCEELFSASRTEFKHLEYFYFHNCVYDHVWRDAYRRHSERTPTLDVIHTYGPDYKLIFVGDATMSPYEILQPGGAIEYMNDEPGADWLRRLLDTYPSAAWLNPEPERLWEYRQSIRIIRDIIGQERMYPLTLDGLGRAISALSKKR</sequence>
<dbReference type="Proteomes" id="UP000694660">
    <property type="component" value="Unassembled WGS sequence"/>
</dbReference>
<name>A0A944D9A2_DENI1</name>
<keyword evidence="2" id="KW-1185">Reference proteome</keyword>
<dbReference type="Pfam" id="PF05762">
    <property type="entry name" value="VWA_CoxE"/>
    <property type="match status" value="1"/>
</dbReference>
<reference evidence="2" key="1">
    <citation type="journal article" date="2022" name="ISME J.">
        <title>Genetic and phylogenetic analysis of dissimilatory iodate-reducing bacteria identifies potential niches across the world's oceans.</title>
        <authorList>
            <person name="Reyes-Umana V."/>
            <person name="Henning Z."/>
            <person name="Lee K."/>
            <person name="Barnum T.P."/>
            <person name="Coates J.D."/>
        </authorList>
    </citation>
    <scope>NUCLEOTIDE SEQUENCE [LARGE SCALE GENOMIC DNA]</scope>
    <source>
        <strain evidence="2">IR12</strain>
    </source>
</reference>
<dbReference type="PANTHER" id="PTHR39338:SF7">
    <property type="entry name" value="BLL6692 PROTEIN"/>
    <property type="match status" value="1"/>
</dbReference>
<dbReference type="EMBL" id="JAEKFT010000005">
    <property type="protein sequence ID" value="MBT0960741.1"/>
    <property type="molecule type" value="Genomic_DNA"/>
</dbReference>
<gene>
    <name evidence="1" type="ORF">I8J34_06080</name>
</gene>
<dbReference type="AlphaFoldDB" id="A0A944D9A2"/>
<dbReference type="RefSeq" id="WP_214360497.1">
    <property type="nucleotide sequence ID" value="NZ_JAEKFT010000005.1"/>
</dbReference>
<protein>
    <submittedName>
        <fullName evidence="1">VWA domain-containing protein</fullName>
    </submittedName>
</protein>
<accession>A0A944D9A2</accession>
<organism evidence="1 2">
    <name type="scientific">Denitromonas iodatirespirans</name>
    <dbReference type="NCBI Taxonomy" id="2795389"/>
    <lineage>
        <taxon>Bacteria</taxon>
        <taxon>Pseudomonadati</taxon>
        <taxon>Pseudomonadota</taxon>
        <taxon>Betaproteobacteria</taxon>
        <taxon>Rhodocyclales</taxon>
        <taxon>Zoogloeaceae</taxon>
        <taxon>Denitromonas</taxon>
    </lineage>
</organism>
<dbReference type="PANTHER" id="PTHR39338">
    <property type="entry name" value="BLL5662 PROTEIN-RELATED"/>
    <property type="match status" value="1"/>
</dbReference>